<evidence type="ECO:0000313" key="9">
    <source>
        <dbReference type="EMBL" id="PVD27552.1"/>
    </source>
</evidence>
<name>A0A2T7P2A1_POMCA</name>
<evidence type="ECO:0000256" key="6">
    <source>
        <dbReference type="ARBA" id="ARBA00023157"/>
    </source>
</evidence>
<dbReference type="GO" id="GO:0016020">
    <property type="term" value="C:membrane"/>
    <property type="evidence" value="ECO:0007669"/>
    <property type="project" value="UniProtKB-SubCell"/>
</dbReference>
<organism evidence="9 10">
    <name type="scientific">Pomacea canaliculata</name>
    <name type="common">Golden apple snail</name>
    <dbReference type="NCBI Taxonomy" id="400727"/>
    <lineage>
        <taxon>Eukaryota</taxon>
        <taxon>Metazoa</taxon>
        <taxon>Spiralia</taxon>
        <taxon>Lophotrochozoa</taxon>
        <taxon>Mollusca</taxon>
        <taxon>Gastropoda</taxon>
        <taxon>Caenogastropoda</taxon>
        <taxon>Architaenioglossa</taxon>
        <taxon>Ampullarioidea</taxon>
        <taxon>Ampullariidae</taxon>
        <taxon>Pomacea</taxon>
    </lineage>
</organism>
<evidence type="ECO:0000256" key="1">
    <source>
        <dbReference type="ARBA" id="ARBA00004370"/>
    </source>
</evidence>
<sequence length="614" mass="68136">MSQLRWWVVSQLLLLIVVCSLDHSEGARVCPKIVPGLDKLRVGVDITRVWIKTEGANETYPGGSSNRLDLLPLFDLGDNGFRSAVADYTCDRGQTTIVDGDQIEVDSQKSFIIIGLRLRRECDLSRSYRCESFDVPDQVDSVVIESSGQQTSSVTTIKSESQISQALSISAGISVDTAKAGFSSSASYAEMQEAITKYGRTVSQMSAVYTTCSANLSPNLLLGQNPLQTLSRLPSDFTADTEGYYDFIKTYGTHYFNKGKLGGMFLFTSETDMSYFQNKNSQQVEANIKATFASILSTETGGSSDQSKEVIEFKESSLITAKFFGGQTNLAADGLTKWQPTIAKLPYFMSGTLSTISSLIADTTKRASMELAVKNYLLKAKVANLDRLTYIRLNSWTVGHNELRDLSAQLQNLKKKTIFSDEDEKLLQSIEDQVSVPAWFSDRTTFCFRSTAVGSADQCNGQSTSTLCAEPNRYTQQYMDKTYLGDTGCRLVWKLSTTESSDWFKSVKVNFRWYPTWSPCACGPVGTPFTISAPANSWTQDYLDVTNPKFGECMLQWMIEVPPTATLWAKNLEFCIDFTCGKKKQCVDANHWTEPYLDISAHEACGMSWALIAK</sequence>
<dbReference type="OrthoDB" id="6112368at2759"/>
<dbReference type="Pfam" id="PF01823">
    <property type="entry name" value="MACPF"/>
    <property type="match status" value="1"/>
</dbReference>
<keyword evidence="3" id="KW-0964">Secreted</keyword>
<dbReference type="PROSITE" id="PS51412">
    <property type="entry name" value="MACPF_2"/>
    <property type="match status" value="1"/>
</dbReference>
<keyword evidence="5" id="KW-0472">Membrane</keyword>
<reference evidence="9 10" key="1">
    <citation type="submission" date="2018-04" db="EMBL/GenBank/DDBJ databases">
        <title>The genome of golden apple snail Pomacea canaliculata provides insight into stress tolerance and invasive adaptation.</title>
        <authorList>
            <person name="Liu C."/>
            <person name="Liu B."/>
            <person name="Ren Y."/>
            <person name="Zhang Y."/>
            <person name="Wang H."/>
            <person name="Li S."/>
            <person name="Jiang F."/>
            <person name="Yin L."/>
            <person name="Zhang G."/>
            <person name="Qian W."/>
            <person name="Fan W."/>
        </authorList>
    </citation>
    <scope>NUCLEOTIDE SEQUENCE [LARGE SCALE GENOMIC DNA]</scope>
    <source>
        <strain evidence="9">SZHN2017</strain>
        <tissue evidence="9">Muscle</tissue>
    </source>
</reference>
<gene>
    <name evidence="9" type="ORF">C0Q70_12714</name>
</gene>
<dbReference type="PANTHER" id="PTHR46096:SF3">
    <property type="entry name" value="PERFORIN-1"/>
    <property type="match status" value="1"/>
</dbReference>
<dbReference type="GO" id="GO:0051607">
    <property type="term" value="P:defense response to virus"/>
    <property type="evidence" value="ECO:0007669"/>
    <property type="project" value="TreeGrafter"/>
</dbReference>
<evidence type="ECO:0000313" key="10">
    <source>
        <dbReference type="Proteomes" id="UP000245119"/>
    </source>
</evidence>
<dbReference type="InterPro" id="IPR052784">
    <property type="entry name" value="Perforin-1_pore-forming"/>
</dbReference>
<dbReference type="Proteomes" id="UP000245119">
    <property type="component" value="Linkage Group LG7"/>
</dbReference>
<evidence type="ECO:0000259" key="8">
    <source>
        <dbReference type="PROSITE" id="PS51412"/>
    </source>
</evidence>
<proteinExistence type="predicted"/>
<feature type="domain" description="MACPF" evidence="8">
    <location>
        <begin position="80"/>
        <end position="389"/>
    </location>
</feature>
<dbReference type="PROSITE" id="PS00279">
    <property type="entry name" value="MACPF_1"/>
    <property type="match status" value="1"/>
</dbReference>
<comment type="subcellular location">
    <subcellularLocation>
        <location evidence="1">Membrane</location>
    </subcellularLocation>
    <subcellularLocation>
        <location evidence="2">Secreted</location>
    </subcellularLocation>
</comment>
<keyword evidence="10" id="KW-1185">Reference proteome</keyword>
<dbReference type="GO" id="GO:0005576">
    <property type="term" value="C:extracellular region"/>
    <property type="evidence" value="ECO:0007669"/>
    <property type="project" value="UniProtKB-SubCell"/>
</dbReference>
<dbReference type="GO" id="GO:0022829">
    <property type="term" value="F:wide pore channel activity"/>
    <property type="evidence" value="ECO:0007669"/>
    <property type="project" value="TreeGrafter"/>
</dbReference>
<dbReference type="EMBL" id="PZQS01000007">
    <property type="protein sequence ID" value="PVD27552.1"/>
    <property type="molecule type" value="Genomic_DNA"/>
</dbReference>
<feature type="signal peptide" evidence="7">
    <location>
        <begin position="1"/>
        <end position="26"/>
    </location>
</feature>
<dbReference type="PANTHER" id="PTHR46096">
    <property type="entry name" value="PERFORIN-1"/>
    <property type="match status" value="1"/>
</dbReference>
<feature type="chain" id="PRO_5015457693" description="MACPF domain-containing protein" evidence="7">
    <location>
        <begin position="27"/>
        <end position="614"/>
    </location>
</feature>
<dbReference type="InterPro" id="IPR020864">
    <property type="entry name" value="MACPF"/>
</dbReference>
<evidence type="ECO:0000256" key="2">
    <source>
        <dbReference type="ARBA" id="ARBA00004613"/>
    </source>
</evidence>
<accession>A0A2T7P2A1</accession>
<dbReference type="InterPro" id="IPR020863">
    <property type="entry name" value="MACPF_CS"/>
</dbReference>
<protein>
    <recommendedName>
        <fullName evidence="8">MACPF domain-containing protein</fullName>
    </recommendedName>
</protein>
<evidence type="ECO:0000256" key="7">
    <source>
        <dbReference type="SAM" id="SignalP"/>
    </source>
</evidence>
<dbReference type="AlphaFoldDB" id="A0A2T7P2A1"/>
<evidence type="ECO:0000256" key="4">
    <source>
        <dbReference type="ARBA" id="ARBA00022729"/>
    </source>
</evidence>
<keyword evidence="4 7" id="KW-0732">Signal</keyword>
<keyword evidence="6" id="KW-1015">Disulfide bond</keyword>
<evidence type="ECO:0000256" key="5">
    <source>
        <dbReference type="ARBA" id="ARBA00023136"/>
    </source>
</evidence>
<evidence type="ECO:0000256" key="3">
    <source>
        <dbReference type="ARBA" id="ARBA00022525"/>
    </source>
</evidence>
<comment type="caution">
    <text evidence="9">The sequence shown here is derived from an EMBL/GenBank/DDBJ whole genome shotgun (WGS) entry which is preliminary data.</text>
</comment>